<gene>
    <name evidence="2" type="ORF">GPM918_LOCUS28498</name>
    <name evidence="1" type="ORF">OVA965_LOCUS9133</name>
    <name evidence="4" type="ORF">SRO942_LOCUS29004</name>
    <name evidence="3" type="ORF">TMI583_LOCUS9129</name>
</gene>
<dbReference type="EMBL" id="CAJOBC010037214">
    <property type="protein sequence ID" value="CAF4123733.1"/>
    <property type="molecule type" value="Genomic_DNA"/>
</dbReference>
<organism evidence="2 5">
    <name type="scientific">Didymodactylos carnosus</name>
    <dbReference type="NCBI Taxonomy" id="1234261"/>
    <lineage>
        <taxon>Eukaryota</taxon>
        <taxon>Metazoa</taxon>
        <taxon>Spiralia</taxon>
        <taxon>Gnathifera</taxon>
        <taxon>Rotifera</taxon>
        <taxon>Eurotatoria</taxon>
        <taxon>Bdelloidea</taxon>
        <taxon>Philodinida</taxon>
        <taxon>Philodinidae</taxon>
        <taxon>Didymodactylos</taxon>
    </lineage>
</organism>
<reference evidence="2" key="1">
    <citation type="submission" date="2021-02" db="EMBL/GenBank/DDBJ databases">
        <authorList>
            <person name="Nowell W R."/>
        </authorList>
    </citation>
    <scope>NUCLEOTIDE SEQUENCE</scope>
</reference>
<accession>A0A815DP30</accession>
<dbReference type="AlphaFoldDB" id="A0A815DP30"/>
<dbReference type="Proteomes" id="UP000663829">
    <property type="component" value="Unassembled WGS sequence"/>
</dbReference>
<dbReference type="EMBL" id="CAJNOK010003185">
    <property type="protein sequence ID" value="CAF0891100.1"/>
    <property type="molecule type" value="Genomic_DNA"/>
</dbReference>
<sequence length="253" mass="29801">MQSASEFPDLQMKYVIGQKEMKLSKNQQFPIPFVIEYQRMAEETLITIDAAIMNGYYGMFICDCPLNNSNDERKGLVVQDDMEIVMMNYFTYSCRRGEQIQRKYVENIRHVKATITLDSEEKHREFENCVLDIQVEHRDNPNNEKTKYDNDFGFDNDEQTKILDSSEPFLLTYGYHFPAHHWLTFSAHLLNGDYVICAYIYHVERNGRKKLLCKHKHPVPLENENIVVNLVRCDYTNTEEKENNGTSDKIDRS</sequence>
<dbReference type="Proteomes" id="UP000681722">
    <property type="component" value="Unassembled WGS sequence"/>
</dbReference>
<dbReference type="Proteomes" id="UP000677228">
    <property type="component" value="Unassembled WGS sequence"/>
</dbReference>
<evidence type="ECO:0000313" key="1">
    <source>
        <dbReference type="EMBL" id="CAF0891100.1"/>
    </source>
</evidence>
<evidence type="ECO:0000313" key="4">
    <source>
        <dbReference type="EMBL" id="CAF4123733.1"/>
    </source>
</evidence>
<evidence type="ECO:0000313" key="3">
    <source>
        <dbReference type="EMBL" id="CAF3673378.1"/>
    </source>
</evidence>
<evidence type="ECO:0000313" key="2">
    <source>
        <dbReference type="EMBL" id="CAF1300602.1"/>
    </source>
</evidence>
<dbReference type="Proteomes" id="UP000682733">
    <property type="component" value="Unassembled WGS sequence"/>
</dbReference>
<comment type="caution">
    <text evidence="2">The sequence shown here is derived from an EMBL/GenBank/DDBJ whole genome shotgun (WGS) entry which is preliminary data.</text>
</comment>
<name>A0A815DP30_9BILA</name>
<protein>
    <submittedName>
        <fullName evidence="2">Uncharacterized protein</fullName>
    </submittedName>
</protein>
<evidence type="ECO:0000313" key="5">
    <source>
        <dbReference type="Proteomes" id="UP000663829"/>
    </source>
</evidence>
<keyword evidence="5" id="KW-1185">Reference proteome</keyword>
<proteinExistence type="predicted"/>
<dbReference type="EMBL" id="CAJOBA010003186">
    <property type="protein sequence ID" value="CAF3673378.1"/>
    <property type="molecule type" value="Genomic_DNA"/>
</dbReference>
<dbReference type="EMBL" id="CAJNOQ010012460">
    <property type="protein sequence ID" value="CAF1300602.1"/>
    <property type="molecule type" value="Genomic_DNA"/>
</dbReference>